<proteinExistence type="predicted"/>
<name>A0A2T5EJN3_VIBSP</name>
<gene>
    <name evidence="1" type="ORF">CWO36_07990</name>
</gene>
<accession>A0A2T5EJN3</accession>
<dbReference type="RefSeq" id="WP_017086527.1">
    <property type="nucleotide sequence ID" value="NZ_CAWNZY010000002.1"/>
</dbReference>
<dbReference type="AlphaFoldDB" id="A0A2T5EJN3"/>
<dbReference type="EMBL" id="PIGA01000010">
    <property type="protein sequence ID" value="PTP20458.1"/>
    <property type="molecule type" value="Genomic_DNA"/>
</dbReference>
<dbReference type="Proteomes" id="UP000244080">
    <property type="component" value="Unassembled WGS sequence"/>
</dbReference>
<organism evidence="1 2">
    <name type="scientific">Vibrio splendidus</name>
    <dbReference type="NCBI Taxonomy" id="29497"/>
    <lineage>
        <taxon>Bacteria</taxon>
        <taxon>Pseudomonadati</taxon>
        <taxon>Pseudomonadota</taxon>
        <taxon>Gammaproteobacteria</taxon>
        <taxon>Vibrionales</taxon>
        <taxon>Vibrionaceae</taxon>
        <taxon>Vibrio</taxon>
    </lineage>
</organism>
<comment type="caution">
    <text evidence="1">The sequence shown here is derived from an EMBL/GenBank/DDBJ whole genome shotgun (WGS) entry which is preliminary data.</text>
</comment>
<evidence type="ECO:0000313" key="1">
    <source>
        <dbReference type="EMBL" id="PTP20458.1"/>
    </source>
</evidence>
<protein>
    <submittedName>
        <fullName evidence="1">Uncharacterized protein</fullName>
    </submittedName>
</protein>
<evidence type="ECO:0000313" key="2">
    <source>
        <dbReference type="Proteomes" id="UP000244080"/>
    </source>
</evidence>
<sequence>MLWNKKEKIDWKSKPIHSSLNDALGSEDSAPYRIHAEIERCGVASGANYGGLILTIEGDSYFISCYPTGGVQDWVALTKAGDSVFMMVDHEYERGKPISDRFQAIDFINKTLESRFGLLSYKRLANSSRDWVV</sequence>
<reference evidence="1 2" key="1">
    <citation type="submission" date="2017-11" db="EMBL/GenBank/DDBJ databases">
        <title>Population delineation of vibrios coincides with oyster pathogenicity.</title>
        <authorList>
            <person name="Bruto M."/>
            <person name="Labreuche Y."/>
            <person name="James A."/>
            <person name="Piel D."/>
            <person name="Chenivesse S."/>
            <person name="Petton B."/>
            <person name="Polz M.F."/>
            <person name="Le Roux F."/>
        </authorList>
    </citation>
    <scope>NUCLEOTIDE SEQUENCE [LARGE SCALE GENOMIC DNA]</scope>
    <source>
        <strain evidence="1 2">1F_55</strain>
    </source>
</reference>